<dbReference type="EMBL" id="UOGE01000018">
    <property type="protein sequence ID" value="VAX17131.1"/>
    <property type="molecule type" value="Genomic_DNA"/>
</dbReference>
<dbReference type="PRINTS" id="PR00474">
    <property type="entry name" value="GLU5KINASE"/>
</dbReference>
<dbReference type="PANTHER" id="PTHR23342:SF0">
    <property type="entry name" value="N-ACETYLGLUTAMATE SYNTHASE, MITOCHONDRIAL"/>
    <property type="match status" value="1"/>
</dbReference>
<dbReference type="InterPro" id="IPR004662">
    <property type="entry name" value="AcgluKinase_fam"/>
</dbReference>
<dbReference type="SUPFAM" id="SSF53633">
    <property type="entry name" value="Carbamate kinase-like"/>
    <property type="match status" value="1"/>
</dbReference>
<dbReference type="CDD" id="cd04250">
    <property type="entry name" value="AAK_NAGK-C"/>
    <property type="match status" value="1"/>
</dbReference>
<dbReference type="HAMAP" id="MF_00082">
    <property type="entry name" value="ArgB"/>
    <property type="match status" value="1"/>
</dbReference>
<evidence type="ECO:0000256" key="4">
    <source>
        <dbReference type="ARBA" id="ARBA00022605"/>
    </source>
</evidence>
<dbReference type="EC" id="2.7.2.8" evidence="2"/>
<dbReference type="PANTHER" id="PTHR23342">
    <property type="entry name" value="N-ACETYLGLUTAMATE SYNTHASE"/>
    <property type="match status" value="1"/>
</dbReference>
<keyword evidence="3" id="KW-0055">Arginine biosynthesis</keyword>
<evidence type="ECO:0000259" key="9">
    <source>
        <dbReference type="Pfam" id="PF00696"/>
    </source>
</evidence>
<dbReference type="Pfam" id="PF00696">
    <property type="entry name" value="AA_kinase"/>
    <property type="match status" value="1"/>
</dbReference>
<dbReference type="GO" id="GO:0003991">
    <property type="term" value="F:acetylglutamate kinase activity"/>
    <property type="evidence" value="ECO:0007669"/>
    <property type="project" value="UniProtKB-EC"/>
</dbReference>
<dbReference type="Gene3D" id="3.40.1160.10">
    <property type="entry name" value="Acetylglutamate kinase-like"/>
    <property type="match status" value="1"/>
</dbReference>
<evidence type="ECO:0000256" key="2">
    <source>
        <dbReference type="ARBA" id="ARBA00013065"/>
    </source>
</evidence>
<dbReference type="GO" id="GO:0005524">
    <property type="term" value="F:ATP binding"/>
    <property type="evidence" value="ECO:0007669"/>
    <property type="project" value="UniProtKB-KW"/>
</dbReference>
<keyword evidence="8" id="KW-0067">ATP-binding</keyword>
<keyword evidence="5 10" id="KW-0808">Transferase</keyword>
<dbReference type="InterPro" id="IPR036393">
    <property type="entry name" value="AceGlu_kinase-like_sf"/>
</dbReference>
<dbReference type="InterPro" id="IPR001057">
    <property type="entry name" value="Glu/AcGlu_kinase"/>
</dbReference>
<feature type="domain" description="Aspartate/glutamate/uridylate kinase" evidence="9">
    <location>
        <begin position="30"/>
        <end position="276"/>
    </location>
</feature>
<reference evidence="10" key="1">
    <citation type="submission" date="2018-06" db="EMBL/GenBank/DDBJ databases">
        <authorList>
            <person name="Zhirakovskaya E."/>
        </authorList>
    </citation>
    <scope>NUCLEOTIDE SEQUENCE</scope>
</reference>
<gene>
    <name evidence="10" type="ORF">MNBD_NITROSPINAE02-1335</name>
</gene>
<sequence>MKDKALLNELVGKAAALVEALPYMRTFGGKTVVIKYGGAAMVDESLKSGFARDISLLKHIGINPVIIHGGGPQIGKTLKNMGIETKFIHGMRVTDEKTINVVEEVLVGKVNKEIVRLINGHGGKAVGMSGKDGGLIRAEKMYVERSTPETERPEIIDIGMVGKVTHVKTSLLKSFEKDGLIPVIAPVGYGENQETFNINADFVAGAIAGALKAAKLVLLTDEAGILDADGELISTLTESDARKLKAGGVIKGGMSPKVTSCIRALDAGVKKTHIIDGRMKHSVLLEIFTDKGIGTEIVQG</sequence>
<accession>A0A3B1BRE2</accession>
<dbReference type="GO" id="GO:0006526">
    <property type="term" value="P:L-arginine biosynthetic process"/>
    <property type="evidence" value="ECO:0007669"/>
    <property type="project" value="UniProtKB-KW"/>
</dbReference>
<keyword evidence="4" id="KW-0028">Amino-acid biosynthesis</keyword>
<dbReference type="InterPro" id="IPR001048">
    <property type="entry name" value="Asp/Glu/Uridylate_kinase"/>
</dbReference>
<dbReference type="AlphaFoldDB" id="A0A3B1BRE2"/>
<comment type="pathway">
    <text evidence="1">Amino-acid biosynthesis; L-arginine biosynthesis; N(2)-acetyl-L-ornithine from L-glutamate: step 2/4.</text>
</comment>
<dbReference type="GO" id="GO:0005737">
    <property type="term" value="C:cytoplasm"/>
    <property type="evidence" value="ECO:0007669"/>
    <property type="project" value="InterPro"/>
</dbReference>
<keyword evidence="6" id="KW-0547">Nucleotide-binding</keyword>
<protein>
    <recommendedName>
        <fullName evidence="2">acetylglutamate kinase</fullName>
        <ecNumber evidence="2">2.7.2.8</ecNumber>
    </recommendedName>
</protein>
<dbReference type="FunFam" id="3.40.1160.10:FF:000004">
    <property type="entry name" value="Acetylglutamate kinase"/>
    <property type="match status" value="1"/>
</dbReference>
<evidence type="ECO:0000256" key="6">
    <source>
        <dbReference type="ARBA" id="ARBA00022741"/>
    </source>
</evidence>
<dbReference type="NCBIfam" id="TIGR00761">
    <property type="entry name" value="argB"/>
    <property type="match status" value="1"/>
</dbReference>
<dbReference type="InterPro" id="IPR041727">
    <property type="entry name" value="NAGK-C"/>
</dbReference>
<evidence type="ECO:0000313" key="10">
    <source>
        <dbReference type="EMBL" id="VAX17131.1"/>
    </source>
</evidence>
<evidence type="ECO:0000256" key="7">
    <source>
        <dbReference type="ARBA" id="ARBA00022777"/>
    </source>
</evidence>
<evidence type="ECO:0000256" key="1">
    <source>
        <dbReference type="ARBA" id="ARBA00004828"/>
    </source>
</evidence>
<evidence type="ECO:0000256" key="8">
    <source>
        <dbReference type="ARBA" id="ARBA00022840"/>
    </source>
</evidence>
<organism evidence="10">
    <name type="scientific">hydrothermal vent metagenome</name>
    <dbReference type="NCBI Taxonomy" id="652676"/>
    <lineage>
        <taxon>unclassified sequences</taxon>
        <taxon>metagenomes</taxon>
        <taxon>ecological metagenomes</taxon>
    </lineage>
</organism>
<evidence type="ECO:0000256" key="5">
    <source>
        <dbReference type="ARBA" id="ARBA00022679"/>
    </source>
</evidence>
<dbReference type="PIRSF" id="PIRSF000728">
    <property type="entry name" value="NAGK"/>
    <property type="match status" value="1"/>
</dbReference>
<proteinExistence type="inferred from homology"/>
<dbReference type="InterPro" id="IPR037528">
    <property type="entry name" value="ArgB"/>
</dbReference>
<keyword evidence="7 10" id="KW-0418">Kinase</keyword>
<evidence type="ECO:0000256" key="3">
    <source>
        <dbReference type="ARBA" id="ARBA00022571"/>
    </source>
</evidence>
<name>A0A3B1BRE2_9ZZZZ</name>